<dbReference type="InterPro" id="IPR044855">
    <property type="entry name" value="CoA-Trfase_III_dom3_sf"/>
</dbReference>
<organism evidence="2 3">
    <name type="scientific">Frigidibacter albus</name>
    <dbReference type="NCBI Taxonomy" id="1465486"/>
    <lineage>
        <taxon>Bacteria</taxon>
        <taxon>Pseudomonadati</taxon>
        <taxon>Pseudomonadota</taxon>
        <taxon>Alphaproteobacteria</taxon>
        <taxon>Rhodobacterales</taxon>
        <taxon>Paracoccaceae</taxon>
        <taxon>Frigidibacter</taxon>
    </lineage>
</organism>
<dbReference type="GO" id="GO:0016740">
    <property type="term" value="F:transferase activity"/>
    <property type="evidence" value="ECO:0007669"/>
    <property type="project" value="UniProtKB-KW"/>
</dbReference>
<dbReference type="Pfam" id="PF02515">
    <property type="entry name" value="CoA_transf_3"/>
    <property type="match status" value="1"/>
</dbReference>
<name>A0A6L8VDZ6_9RHOB</name>
<dbReference type="AlphaFoldDB" id="A0A6L8VDZ6"/>
<evidence type="ECO:0000256" key="1">
    <source>
        <dbReference type="SAM" id="MobiDB-lite"/>
    </source>
</evidence>
<accession>A0A6L8VDZ6</accession>
<dbReference type="Gene3D" id="3.30.1540.10">
    <property type="entry name" value="formyl-coa transferase, domain 3"/>
    <property type="match status" value="1"/>
</dbReference>
<proteinExistence type="predicted"/>
<dbReference type="Proteomes" id="UP000477083">
    <property type="component" value="Unassembled WGS sequence"/>
</dbReference>
<comment type="caution">
    <text evidence="2">The sequence shown here is derived from an EMBL/GenBank/DDBJ whole genome shotgun (WGS) entry which is preliminary data.</text>
</comment>
<keyword evidence="3" id="KW-1185">Reference proteome</keyword>
<dbReference type="InterPro" id="IPR003673">
    <property type="entry name" value="CoA-Trfase_fam_III"/>
</dbReference>
<sequence length="359" mass="37314">MLEGLRVIEFEGLGPGPFAAMLLADLGAEVITIHRPGPDAPGLLDRGKRSIVLDLKAPGDLAIAHALVTSAEALIEGLRPGVMERLGLGPEDCHALNPGLVYGRMTGWGQTGPLAPVAGHDLNYLARSGALWFAGLPGDAPVTPPTLVGDIGGGAMYLAVGLLAGVMRARGTGQGTTVDAAIVDGSAHMLALLLSLRPPGAQGFARGASLLDGPHWSRSYPTADGGHVAVQALEPKFYALLLEGLGLAGDSAMEAQHDPAQWPAQTARLAAIFAAHPRAHWQTLFGANDACVAPVLSPDEAAADPHMAARGTWQQRDGQPEPAPAPRFDGQRAAIAPRPARGKHRDEILTDLRQRGLLP</sequence>
<protein>
    <submittedName>
        <fullName evidence="2">CoA transferase</fullName>
    </submittedName>
</protein>
<keyword evidence="2" id="KW-0808">Transferase</keyword>
<gene>
    <name evidence="2" type="ORF">GS660_05110</name>
</gene>
<evidence type="ECO:0000313" key="3">
    <source>
        <dbReference type="Proteomes" id="UP000477083"/>
    </source>
</evidence>
<dbReference type="InterPro" id="IPR050509">
    <property type="entry name" value="CoA-transferase_III"/>
</dbReference>
<evidence type="ECO:0000313" key="2">
    <source>
        <dbReference type="EMBL" id="MZQ88473.1"/>
    </source>
</evidence>
<dbReference type="PANTHER" id="PTHR48228">
    <property type="entry name" value="SUCCINYL-COA--D-CITRAMALATE COA-TRANSFERASE"/>
    <property type="match status" value="1"/>
</dbReference>
<dbReference type="OrthoDB" id="7208981at2"/>
<dbReference type="EMBL" id="WWNR01000003">
    <property type="protein sequence ID" value="MZQ88473.1"/>
    <property type="molecule type" value="Genomic_DNA"/>
</dbReference>
<dbReference type="PANTHER" id="PTHR48228:SF5">
    <property type="entry name" value="ALPHA-METHYLACYL-COA RACEMASE"/>
    <property type="match status" value="1"/>
</dbReference>
<dbReference type="RefSeq" id="WP_161344130.1">
    <property type="nucleotide sequence ID" value="NZ_BMGW01000003.1"/>
</dbReference>
<dbReference type="SUPFAM" id="SSF89796">
    <property type="entry name" value="CoA-transferase family III (CaiB/BaiF)"/>
    <property type="match status" value="1"/>
</dbReference>
<feature type="compositionally biased region" description="Basic and acidic residues" evidence="1">
    <location>
        <begin position="344"/>
        <end position="359"/>
    </location>
</feature>
<feature type="region of interest" description="Disordered" evidence="1">
    <location>
        <begin position="304"/>
        <end position="359"/>
    </location>
</feature>
<reference evidence="2 3" key="1">
    <citation type="submission" date="2020-01" db="EMBL/GenBank/DDBJ databases">
        <title>Frigidibacter albus SP32T (=CGMCC 1.13995T).</title>
        <authorList>
            <person name="Liao X."/>
        </authorList>
    </citation>
    <scope>NUCLEOTIDE SEQUENCE [LARGE SCALE GENOMIC DNA]</scope>
    <source>
        <strain evidence="2 3">SP32</strain>
    </source>
</reference>
<dbReference type="InterPro" id="IPR023606">
    <property type="entry name" value="CoA-Trfase_III_dom_1_sf"/>
</dbReference>
<dbReference type="Gene3D" id="3.40.50.10540">
    <property type="entry name" value="Crotonobetainyl-coa:carnitine coa-transferase, domain 1"/>
    <property type="match status" value="1"/>
</dbReference>